<comment type="similarity">
    <text evidence="1">Belongs to the SIP oxidoreductase family.</text>
</comment>
<gene>
    <name evidence="3" type="ORF">RS130_23340</name>
</gene>
<dbReference type="InterPro" id="IPR039374">
    <property type="entry name" value="SIP_fam"/>
</dbReference>
<dbReference type="Proteomes" id="UP001247805">
    <property type="component" value="Unassembled WGS sequence"/>
</dbReference>
<feature type="domain" description="FAD-binding FR-type" evidence="2">
    <location>
        <begin position="3"/>
        <end position="121"/>
    </location>
</feature>
<dbReference type="InterPro" id="IPR007037">
    <property type="entry name" value="SIP_rossman_dom"/>
</dbReference>
<evidence type="ECO:0000256" key="1">
    <source>
        <dbReference type="ARBA" id="ARBA00035644"/>
    </source>
</evidence>
<reference evidence="3 4" key="1">
    <citation type="submission" date="2023-10" db="EMBL/GenBank/DDBJ databases">
        <title>Glaciecola aquimarina strain GGW-M5 nov., isolated from a coastal seawater.</title>
        <authorList>
            <person name="Bayburt H."/>
            <person name="Kim J.M."/>
            <person name="Choi B.J."/>
            <person name="Jeon C.O."/>
        </authorList>
    </citation>
    <scope>NUCLEOTIDE SEQUENCE [LARGE SCALE GENOMIC DNA]</scope>
    <source>
        <strain evidence="3 4">KCTC 32108</strain>
    </source>
</reference>
<dbReference type="InterPro" id="IPR017927">
    <property type="entry name" value="FAD-bd_FR_type"/>
</dbReference>
<organism evidence="3 4">
    <name type="scientific">Paraglaciecola aquimarina</name>
    <dbReference type="NCBI Taxonomy" id="1235557"/>
    <lineage>
        <taxon>Bacteria</taxon>
        <taxon>Pseudomonadati</taxon>
        <taxon>Pseudomonadota</taxon>
        <taxon>Gammaproteobacteria</taxon>
        <taxon>Alteromonadales</taxon>
        <taxon>Alteromonadaceae</taxon>
        <taxon>Paraglaciecola</taxon>
    </lineage>
</organism>
<dbReference type="InterPro" id="IPR039261">
    <property type="entry name" value="FNR_nucleotide-bd"/>
</dbReference>
<accession>A0ABU3T2E6</accession>
<dbReference type="Gene3D" id="2.40.30.10">
    <property type="entry name" value="Translation factors"/>
    <property type="match status" value="1"/>
</dbReference>
<dbReference type="CDD" id="cd06193">
    <property type="entry name" value="siderophore_interacting"/>
    <property type="match status" value="1"/>
</dbReference>
<evidence type="ECO:0000313" key="4">
    <source>
        <dbReference type="Proteomes" id="UP001247805"/>
    </source>
</evidence>
<dbReference type="Pfam" id="PF08021">
    <property type="entry name" value="FAD_binding_9"/>
    <property type="match status" value="1"/>
</dbReference>
<dbReference type="InterPro" id="IPR013113">
    <property type="entry name" value="SIP_FAD-bd"/>
</dbReference>
<dbReference type="Gene3D" id="3.40.50.80">
    <property type="entry name" value="Nucleotide-binding domain of ferredoxin-NADP reductase (FNR) module"/>
    <property type="match status" value="1"/>
</dbReference>
<keyword evidence="4" id="KW-1185">Reference proteome</keyword>
<dbReference type="InterPro" id="IPR017938">
    <property type="entry name" value="Riboflavin_synthase-like_b-brl"/>
</dbReference>
<evidence type="ECO:0000259" key="2">
    <source>
        <dbReference type="PROSITE" id="PS51384"/>
    </source>
</evidence>
<dbReference type="RefSeq" id="WP_316027925.1">
    <property type="nucleotide sequence ID" value="NZ_JAWDIO010000002.1"/>
</dbReference>
<sequence length="254" mass="28656">MGPKMRMSRVVSVVDLSPHMKRIIVTGEELTDISESKKSAHVKAIFPHPDDVNKMPRLGLYFGFKKYMRSYTIRAFDKQSLQLTLDFAVNDHQGLASNWAANAQVGDHLGIAGPGDTKHTDLNADKHLFFGDFTALPAIAATLEMLPKQAQGRAWIQVPEQSDIQQFNGPDDVEINWLVTPNKLSEEFLTALASQPKQLKDTAIFIAAEAQVVRQLKAYLNDHCDYDKKRLYASAYWRSKKVTKLVTFFVFQLT</sequence>
<dbReference type="SUPFAM" id="SSF63380">
    <property type="entry name" value="Riboflavin synthase domain-like"/>
    <property type="match status" value="1"/>
</dbReference>
<dbReference type="PROSITE" id="PS51384">
    <property type="entry name" value="FAD_FR"/>
    <property type="match status" value="1"/>
</dbReference>
<comment type="caution">
    <text evidence="3">The sequence shown here is derived from an EMBL/GenBank/DDBJ whole genome shotgun (WGS) entry which is preliminary data.</text>
</comment>
<dbReference type="Pfam" id="PF04954">
    <property type="entry name" value="SIP"/>
    <property type="match status" value="1"/>
</dbReference>
<name>A0ABU3T2E6_9ALTE</name>
<dbReference type="PANTHER" id="PTHR30157">
    <property type="entry name" value="FERRIC REDUCTASE, NADPH-DEPENDENT"/>
    <property type="match status" value="1"/>
</dbReference>
<evidence type="ECO:0000313" key="3">
    <source>
        <dbReference type="EMBL" id="MDU0356441.1"/>
    </source>
</evidence>
<dbReference type="PANTHER" id="PTHR30157:SF0">
    <property type="entry name" value="NADPH-DEPENDENT FERRIC-CHELATE REDUCTASE"/>
    <property type="match status" value="1"/>
</dbReference>
<proteinExistence type="inferred from homology"/>
<dbReference type="EMBL" id="JAWDIO010000002">
    <property type="protein sequence ID" value="MDU0356441.1"/>
    <property type="molecule type" value="Genomic_DNA"/>
</dbReference>
<protein>
    <submittedName>
        <fullName evidence="3">Siderophore-interacting protein</fullName>
    </submittedName>
</protein>